<keyword evidence="2" id="KW-0808">Transferase</keyword>
<feature type="domain" description="Nucleotidyl transferase" evidence="1">
    <location>
        <begin position="2"/>
        <end position="242"/>
    </location>
</feature>
<dbReference type="Proteomes" id="UP000776252">
    <property type="component" value="Unassembled WGS sequence"/>
</dbReference>
<keyword evidence="2" id="KW-0548">Nucleotidyltransferase</keyword>
<dbReference type="RefSeq" id="WP_216150818.1">
    <property type="nucleotide sequence ID" value="NZ_JAHLDV010000048.1"/>
</dbReference>
<dbReference type="InterPro" id="IPR005835">
    <property type="entry name" value="NTP_transferase_dom"/>
</dbReference>
<comment type="caution">
    <text evidence="2">The sequence shown here is derived from an EMBL/GenBank/DDBJ whole genome shotgun (WGS) entry which is preliminary data.</text>
</comment>
<organism evidence="2 3">
    <name type="scientific">Clostridium frigoris</name>
    <dbReference type="NCBI Taxonomy" id="205327"/>
    <lineage>
        <taxon>Bacteria</taxon>
        <taxon>Bacillati</taxon>
        <taxon>Bacillota</taxon>
        <taxon>Clostridia</taxon>
        <taxon>Eubacteriales</taxon>
        <taxon>Clostridiaceae</taxon>
        <taxon>Clostridium</taxon>
    </lineage>
</organism>
<protein>
    <submittedName>
        <fullName evidence="2">Glucose-1-phosphate cytidylyltransferase</fullName>
        <ecNumber evidence="2">2.7.7.33</ecNumber>
    </submittedName>
</protein>
<evidence type="ECO:0000259" key="1">
    <source>
        <dbReference type="Pfam" id="PF00483"/>
    </source>
</evidence>
<dbReference type="EMBL" id="JAHLDV010000048">
    <property type="protein sequence ID" value="MBU3161119.1"/>
    <property type="molecule type" value="Genomic_DNA"/>
</dbReference>
<dbReference type="InterPro" id="IPR013446">
    <property type="entry name" value="G1P_cyt_trans-like"/>
</dbReference>
<keyword evidence="3" id="KW-1185">Reference proteome</keyword>
<dbReference type="PANTHER" id="PTHR47183:SF2">
    <property type="entry name" value="GLUCOSE-1-PHOSPHATE CYTIDYLYLTRANSFERASE-RELATED"/>
    <property type="match status" value="1"/>
</dbReference>
<dbReference type="InterPro" id="IPR046981">
    <property type="entry name" value="G1P_cyt_trans"/>
</dbReference>
<name>A0ABS6BW13_9CLOT</name>
<evidence type="ECO:0000313" key="2">
    <source>
        <dbReference type="EMBL" id="MBU3161119.1"/>
    </source>
</evidence>
<accession>A0ABS6BW13</accession>
<dbReference type="CDD" id="cd02524">
    <property type="entry name" value="G1P_cytidylyltransferase"/>
    <property type="match status" value="1"/>
</dbReference>
<reference evidence="2 3" key="1">
    <citation type="submission" date="2021-06" db="EMBL/GenBank/DDBJ databases">
        <title>Clostridia strains as spoilage organisms.</title>
        <authorList>
            <person name="Wambui J."/>
            <person name="Stephan R."/>
            <person name="Stevens M.J.A."/>
        </authorList>
    </citation>
    <scope>NUCLEOTIDE SEQUENCE [LARGE SCALE GENOMIC DNA]</scope>
    <source>
        <strain evidence="2 3">DSM 14204</strain>
    </source>
</reference>
<dbReference type="PANTHER" id="PTHR47183">
    <property type="entry name" value="GLUCOSE-1-PHOSPHATE CYTIDYLYLTRANSFERASE-RELATED"/>
    <property type="match status" value="1"/>
</dbReference>
<gene>
    <name evidence="2" type="primary">rfbF</name>
    <name evidence="2" type="ORF">KPL37_15455</name>
</gene>
<proteinExistence type="predicted"/>
<dbReference type="Pfam" id="PF00483">
    <property type="entry name" value="NTP_transferase"/>
    <property type="match status" value="1"/>
</dbReference>
<dbReference type="NCBIfam" id="TIGR02623">
    <property type="entry name" value="G1P_cyt_trans"/>
    <property type="match status" value="1"/>
</dbReference>
<dbReference type="GO" id="GO:0047343">
    <property type="term" value="F:glucose-1-phosphate cytidylyltransferase activity"/>
    <property type="evidence" value="ECO:0007669"/>
    <property type="project" value="UniProtKB-EC"/>
</dbReference>
<evidence type="ECO:0000313" key="3">
    <source>
        <dbReference type="Proteomes" id="UP000776252"/>
    </source>
</evidence>
<sequence>MKVVILCGGKGTRMREETEYRPKPLVEIGGKPILWHIMKNYSSYGFNDFILCVGYKGEMIKQYFMDMYWRNNDFTLHLGGDRELEYHTKDEEKWNITIVDTGIETLTGGRLKQIEKYIDDKEFMFTYGDGLSNVNILELLKFHRQKGRIGTLTGVNPISPFGVIEVEDGIVKSFKEKPILEDKVNGGFMVFNKEVFKYLPSEDCFFEQEPIRNLAKDKQLAVYEHNGFWVAIDTIKDVQTVNKLWDKGEHLWSISE</sequence>
<dbReference type="EC" id="2.7.7.33" evidence="2"/>